<dbReference type="AlphaFoldDB" id="A0A9P6JZ58"/>
<dbReference type="Gene3D" id="2.30.30.30">
    <property type="match status" value="1"/>
</dbReference>
<protein>
    <submittedName>
        <fullName evidence="2">Uncharacterized protein</fullName>
    </submittedName>
</protein>
<sequence>MTTDPVPVAQSSFPAPTKPVSIADLVNDGQDLVQAPVQPNVTISPAQPVAQPGTQPEPAIPAEPLKLYEQYLHYSAIQIVKDNGLAVEDLGPLPDHLATVKYLEAHHIDLLEPIIVPYDGYEDGILSGLKRYAGTAWRSLFDDDAKKEAQRFARSQATRLLKKRVEKAGGYIGGGDEESGDDYGDSGDEPEPEPTPRPRRRSGKSKTPSSRRPGGPNGAALDTDSPVEFFTDEGDQPAPAPEVKPTPPVQPSQPEPTPPVQPTQPEPTPPVQPTQPAVLSTSGQVDPPIISKPVIGTAPSVEDHDILGMGHRLAGRLSLCSYVLMGTNPCEIVRISQEKDVITATGIDIFTGQTYKGTWDRKMMVPILNILETKYTLNGIKSNTLTLKAENGLLTAVDCSDDELKAAMVDALVDHKTVYVSIINTMGKIKVNRFDVE</sequence>
<gene>
    <name evidence="2" type="ORF">EC957_006070</name>
</gene>
<feature type="region of interest" description="Disordered" evidence="1">
    <location>
        <begin position="169"/>
        <end position="289"/>
    </location>
</feature>
<proteinExistence type="predicted"/>
<evidence type="ECO:0000313" key="2">
    <source>
        <dbReference type="EMBL" id="KAF9538854.1"/>
    </source>
</evidence>
<reference evidence="2" key="1">
    <citation type="journal article" date="2020" name="Fungal Divers.">
        <title>Resolving the Mortierellaceae phylogeny through synthesis of multi-gene phylogenetics and phylogenomics.</title>
        <authorList>
            <person name="Vandepol N."/>
            <person name="Liber J."/>
            <person name="Desiro A."/>
            <person name="Na H."/>
            <person name="Kennedy M."/>
            <person name="Barry K."/>
            <person name="Grigoriev I.V."/>
            <person name="Miller A.N."/>
            <person name="O'Donnell K."/>
            <person name="Stajich J.E."/>
            <person name="Bonito G."/>
        </authorList>
    </citation>
    <scope>NUCLEOTIDE SEQUENCE</scope>
    <source>
        <strain evidence="2">NRRL 2591</strain>
    </source>
</reference>
<feature type="compositionally biased region" description="Acidic residues" evidence="1">
    <location>
        <begin position="175"/>
        <end position="192"/>
    </location>
</feature>
<feature type="compositionally biased region" description="Pro residues" evidence="1">
    <location>
        <begin position="238"/>
        <end position="273"/>
    </location>
</feature>
<dbReference type="EMBL" id="JAAAXW010000279">
    <property type="protein sequence ID" value="KAF9538854.1"/>
    <property type="molecule type" value="Genomic_DNA"/>
</dbReference>
<comment type="caution">
    <text evidence="2">The sequence shown here is derived from an EMBL/GenBank/DDBJ whole genome shotgun (WGS) entry which is preliminary data.</text>
</comment>
<dbReference type="Proteomes" id="UP000723463">
    <property type="component" value="Unassembled WGS sequence"/>
</dbReference>
<dbReference type="InterPro" id="IPR014722">
    <property type="entry name" value="Rib_uL2_dom2"/>
</dbReference>
<evidence type="ECO:0000256" key="1">
    <source>
        <dbReference type="SAM" id="MobiDB-lite"/>
    </source>
</evidence>
<evidence type="ECO:0000313" key="3">
    <source>
        <dbReference type="Proteomes" id="UP000723463"/>
    </source>
</evidence>
<keyword evidence="3" id="KW-1185">Reference proteome</keyword>
<organism evidence="2 3">
    <name type="scientific">Mortierella hygrophila</name>
    <dbReference type="NCBI Taxonomy" id="979708"/>
    <lineage>
        <taxon>Eukaryota</taxon>
        <taxon>Fungi</taxon>
        <taxon>Fungi incertae sedis</taxon>
        <taxon>Mucoromycota</taxon>
        <taxon>Mortierellomycotina</taxon>
        <taxon>Mortierellomycetes</taxon>
        <taxon>Mortierellales</taxon>
        <taxon>Mortierellaceae</taxon>
        <taxon>Mortierella</taxon>
    </lineage>
</organism>
<name>A0A9P6JZ58_9FUNG</name>
<accession>A0A9P6JZ58</accession>